<dbReference type="eggNOG" id="ENOG502ZGM0">
    <property type="taxonomic scope" value="Bacteria"/>
</dbReference>
<sequence length="471" mass="53292">MQMDPSSRSPSLEPLHYQSNLSKIADFPNDDKAQLKARYGELQRTDKGLSWAFGYAQGTTLPDTVKVIEATCEYFIKQFDQATENLFDKPLEERAKPLKTLQSKYQEANKILQGLKNMQTVYQKRYQTSQHEGLSELSNLVSFFEKEVAKRKEVLLSAQKASHEASNVFQSEAEAEFKDFVFLDENEDSLLPEAAYENYGKGNYFFTPGEGPSLLGKVVGGMNTAYDMAKGITGNRFAFTPTGDLVYDRMLSNIADPGTMFTGNINDYFLSVLEKMSGTPHILIKDFFRYDFSGINIASWEQIQNAIDEAAKNYKGEPVIFPIVFKHYGILEREHIASILIKDGSIEYYDPKGVVANRNLLLDQSHTLQDVLDYLNLKFLNGTGSIFQSPFQHQVDAHNCGVFSCKFYYDRLVENKGMGEIANEGPSYEDILNFRKFVLTTLEKRKQVSLSEPTDTGSSSNLETIDEDEFS</sequence>
<reference evidence="2" key="1">
    <citation type="submission" date="2013-12" db="EMBL/GenBank/DDBJ databases">
        <authorList>
            <person name="Linke B."/>
        </authorList>
    </citation>
    <scope>NUCLEOTIDE SEQUENCE [LARGE SCALE GENOMIC DNA]</scope>
    <source>
        <strain evidence="2">CRIB-18</strain>
    </source>
</reference>
<evidence type="ECO:0000256" key="1">
    <source>
        <dbReference type="SAM" id="MobiDB-lite"/>
    </source>
</evidence>
<name>A0A090CZX4_9BACT</name>
<evidence type="ECO:0000313" key="2">
    <source>
        <dbReference type="EMBL" id="CDR33080.1"/>
    </source>
</evidence>
<gene>
    <name evidence="2" type="ORF">CSEC_0241</name>
</gene>
<feature type="compositionally biased region" description="Polar residues" evidence="1">
    <location>
        <begin position="449"/>
        <end position="463"/>
    </location>
</feature>
<dbReference type="Proteomes" id="UP000031552">
    <property type="component" value="Unassembled WGS sequence"/>
</dbReference>
<organism evidence="2 3">
    <name type="scientific">Candidatus Criblamydia sequanensis CRIB-18</name>
    <dbReference type="NCBI Taxonomy" id="1437425"/>
    <lineage>
        <taxon>Bacteria</taxon>
        <taxon>Pseudomonadati</taxon>
        <taxon>Chlamydiota</taxon>
        <taxon>Chlamydiia</taxon>
        <taxon>Parachlamydiales</taxon>
        <taxon>Candidatus Criblamydiaceae</taxon>
        <taxon>Candidatus Criblamydia</taxon>
    </lineage>
</organism>
<protein>
    <recommendedName>
        <fullName evidence="4">Ubiquitin-like protease family profile domain-containing protein</fullName>
    </recommendedName>
</protein>
<dbReference type="AlphaFoldDB" id="A0A090CZX4"/>
<dbReference type="SUPFAM" id="SSF54001">
    <property type="entry name" value="Cysteine proteinases"/>
    <property type="match status" value="1"/>
</dbReference>
<feature type="region of interest" description="Disordered" evidence="1">
    <location>
        <begin position="449"/>
        <end position="471"/>
    </location>
</feature>
<dbReference type="EMBL" id="CCEJ010000001">
    <property type="protein sequence ID" value="CDR33080.1"/>
    <property type="molecule type" value="Genomic_DNA"/>
</dbReference>
<accession>A0A090CZX4</accession>
<dbReference type="STRING" id="1437425.CSEC_0241"/>
<evidence type="ECO:0000313" key="3">
    <source>
        <dbReference type="Proteomes" id="UP000031552"/>
    </source>
</evidence>
<dbReference type="OrthoDB" id="22360at2"/>
<comment type="caution">
    <text evidence="2">The sequence shown here is derived from an EMBL/GenBank/DDBJ whole genome shotgun (WGS) entry which is preliminary data.</text>
</comment>
<proteinExistence type="predicted"/>
<keyword evidence="3" id="KW-1185">Reference proteome</keyword>
<evidence type="ECO:0008006" key="4">
    <source>
        <dbReference type="Google" id="ProtNLM"/>
    </source>
</evidence>
<dbReference type="RefSeq" id="WP_041016574.1">
    <property type="nucleotide sequence ID" value="NZ_CCEJ010000001.1"/>
</dbReference>
<reference evidence="2" key="2">
    <citation type="submission" date="2014-09" db="EMBL/GenBank/DDBJ databases">
        <title>Criblamydia sequanensis harbors a mega-plasmid encoding arsenite resistance.</title>
        <authorList>
            <person name="Bertelli C."/>
            <person name="Goesmann A."/>
            <person name="Greub G."/>
        </authorList>
    </citation>
    <scope>NUCLEOTIDE SEQUENCE [LARGE SCALE GENOMIC DNA]</scope>
    <source>
        <strain evidence="2">CRIB-18</strain>
    </source>
</reference>
<dbReference type="InterPro" id="IPR038765">
    <property type="entry name" value="Papain-like_cys_pep_sf"/>
</dbReference>